<dbReference type="InterPro" id="IPR001128">
    <property type="entry name" value="Cyt_P450"/>
</dbReference>
<dbReference type="PRINTS" id="PR00463">
    <property type="entry name" value="EP450I"/>
</dbReference>
<evidence type="ECO:0000256" key="1">
    <source>
        <dbReference type="ARBA" id="ARBA00001971"/>
    </source>
</evidence>
<dbReference type="Gene3D" id="1.10.630.10">
    <property type="entry name" value="Cytochrome P450"/>
    <property type="match status" value="1"/>
</dbReference>
<dbReference type="InterPro" id="IPR050121">
    <property type="entry name" value="Cytochrome_P450_monoxygenase"/>
</dbReference>
<keyword evidence="4 5" id="KW-0408">Iron</keyword>
<feature type="binding site" description="axial binding residue" evidence="5">
    <location>
        <position position="445"/>
    </location>
    <ligand>
        <name>heme</name>
        <dbReference type="ChEBI" id="CHEBI:30413"/>
    </ligand>
    <ligandPart>
        <name>Fe</name>
        <dbReference type="ChEBI" id="CHEBI:18248"/>
    </ligandPart>
</feature>
<evidence type="ECO:0000256" key="6">
    <source>
        <dbReference type="RuleBase" id="RU000461"/>
    </source>
</evidence>
<dbReference type="PANTHER" id="PTHR24305:SF172">
    <property type="entry name" value="P450, PUTATIVE (EUROFUNG)-RELATED"/>
    <property type="match status" value="1"/>
</dbReference>
<dbReference type="PRINTS" id="PR00385">
    <property type="entry name" value="P450"/>
</dbReference>
<evidence type="ECO:0000256" key="5">
    <source>
        <dbReference type="PIRSR" id="PIRSR602401-1"/>
    </source>
</evidence>
<reference evidence="7" key="1">
    <citation type="journal article" date="2021" name="Nat. Commun.">
        <title>Genetic determinants of endophytism in the Arabidopsis root mycobiome.</title>
        <authorList>
            <person name="Mesny F."/>
            <person name="Miyauchi S."/>
            <person name="Thiergart T."/>
            <person name="Pickel B."/>
            <person name="Atanasova L."/>
            <person name="Karlsson M."/>
            <person name="Huettel B."/>
            <person name="Barry K.W."/>
            <person name="Haridas S."/>
            <person name="Chen C."/>
            <person name="Bauer D."/>
            <person name="Andreopoulos W."/>
            <person name="Pangilinan J."/>
            <person name="LaButti K."/>
            <person name="Riley R."/>
            <person name="Lipzen A."/>
            <person name="Clum A."/>
            <person name="Drula E."/>
            <person name="Henrissat B."/>
            <person name="Kohler A."/>
            <person name="Grigoriev I.V."/>
            <person name="Martin F.M."/>
            <person name="Hacquard S."/>
        </authorList>
    </citation>
    <scope>NUCLEOTIDE SEQUENCE</scope>
    <source>
        <strain evidence="7">MPI-CAGE-AT-0147</strain>
    </source>
</reference>
<dbReference type="GO" id="GO:0016705">
    <property type="term" value="F:oxidoreductase activity, acting on paired donors, with incorporation or reduction of molecular oxygen"/>
    <property type="evidence" value="ECO:0007669"/>
    <property type="project" value="InterPro"/>
</dbReference>
<dbReference type="Pfam" id="PF00067">
    <property type="entry name" value="p450"/>
    <property type="match status" value="1"/>
</dbReference>
<dbReference type="CDD" id="cd11061">
    <property type="entry name" value="CYP67-like"/>
    <property type="match status" value="1"/>
</dbReference>
<dbReference type="PROSITE" id="PS00086">
    <property type="entry name" value="CYTOCHROME_P450"/>
    <property type="match status" value="1"/>
</dbReference>
<name>A0A9P9E3S9_9HYPO</name>
<dbReference type="PANTHER" id="PTHR24305">
    <property type="entry name" value="CYTOCHROME P450"/>
    <property type="match status" value="1"/>
</dbReference>
<dbReference type="AlphaFoldDB" id="A0A9P9E3S9"/>
<protein>
    <submittedName>
        <fullName evidence="7">Cytochrome P450</fullName>
    </submittedName>
</protein>
<dbReference type="InterPro" id="IPR002401">
    <property type="entry name" value="Cyt_P450_E_grp-I"/>
</dbReference>
<dbReference type="GO" id="GO:0020037">
    <property type="term" value="F:heme binding"/>
    <property type="evidence" value="ECO:0007669"/>
    <property type="project" value="InterPro"/>
</dbReference>
<keyword evidence="8" id="KW-1185">Reference proteome</keyword>
<accession>A0A9P9E3S9</accession>
<dbReference type="InterPro" id="IPR017972">
    <property type="entry name" value="Cyt_P450_CS"/>
</dbReference>
<evidence type="ECO:0000256" key="2">
    <source>
        <dbReference type="ARBA" id="ARBA00022617"/>
    </source>
</evidence>
<keyword evidence="3 5" id="KW-0479">Metal-binding</keyword>
<keyword evidence="2 5" id="KW-0349">Heme</keyword>
<dbReference type="Proteomes" id="UP000738349">
    <property type="component" value="Unassembled WGS sequence"/>
</dbReference>
<evidence type="ECO:0000256" key="4">
    <source>
        <dbReference type="ARBA" id="ARBA00023004"/>
    </source>
</evidence>
<dbReference type="EMBL" id="JAGMUV010000017">
    <property type="protein sequence ID" value="KAH7130915.1"/>
    <property type="molecule type" value="Genomic_DNA"/>
</dbReference>
<comment type="caution">
    <text evidence="7">The sequence shown here is derived from an EMBL/GenBank/DDBJ whole genome shotgun (WGS) entry which is preliminary data.</text>
</comment>
<comment type="cofactor">
    <cofactor evidence="1 5">
        <name>heme</name>
        <dbReference type="ChEBI" id="CHEBI:30413"/>
    </cofactor>
</comment>
<keyword evidence="6" id="KW-0560">Oxidoreductase</keyword>
<proteinExistence type="inferred from homology"/>
<dbReference type="SUPFAM" id="SSF48264">
    <property type="entry name" value="Cytochrome P450"/>
    <property type="match status" value="1"/>
</dbReference>
<keyword evidence="6" id="KW-0503">Monooxygenase</keyword>
<dbReference type="OrthoDB" id="2789670at2759"/>
<dbReference type="GO" id="GO:0004497">
    <property type="term" value="F:monooxygenase activity"/>
    <property type="evidence" value="ECO:0007669"/>
    <property type="project" value="UniProtKB-KW"/>
</dbReference>
<organism evidence="7 8">
    <name type="scientific">Dactylonectria macrodidyma</name>
    <dbReference type="NCBI Taxonomy" id="307937"/>
    <lineage>
        <taxon>Eukaryota</taxon>
        <taxon>Fungi</taxon>
        <taxon>Dikarya</taxon>
        <taxon>Ascomycota</taxon>
        <taxon>Pezizomycotina</taxon>
        <taxon>Sordariomycetes</taxon>
        <taxon>Hypocreomycetidae</taxon>
        <taxon>Hypocreales</taxon>
        <taxon>Nectriaceae</taxon>
        <taxon>Dactylonectria</taxon>
    </lineage>
</organism>
<comment type="similarity">
    <text evidence="6">Belongs to the cytochrome P450 family.</text>
</comment>
<evidence type="ECO:0000313" key="7">
    <source>
        <dbReference type="EMBL" id="KAH7130915.1"/>
    </source>
</evidence>
<evidence type="ECO:0000313" key="8">
    <source>
        <dbReference type="Proteomes" id="UP000738349"/>
    </source>
</evidence>
<sequence>MLLIIVPYLLLLAALGLVVYPAVRYIWNQNGLRSFPSPSIAAFTPLWRIWHNLNWNHYAAVHQAHERFGTHVRIAPNHVSILDTRAPYEIYGHGANMLKEGWYDAGAGAHRNLADTRDKTEHQAKRKMLAHAFAAKTVTVLEPILQDTIHSMIVQLDGHIAAGTKPNMRRLLNYFTIDLFGQLLFSTSLGCLERGDDLLVAESKDGRLYRAPFIDSLLDVTIVNTVLGMMPSLLPVSRPLFRHHPYKKSGVDWENILHHNIKERMAKDTPSDDLFQKLLQDSKGQDLNLHIGRIAAECSALMNAGTETTAAALTSIIYLLFTHPECLKKLRQEIDDAFPGDQVPTYEAASNLPFLRACIEEALRVRPPSSMGLPRIVPDGGRVIAGKFVAGGVTVSVPTYSLLRDEKAFSNASQYNPNRWMTEDREEKERMMKTHLPFSTGPRACIGRNIAYFEQLVIVATLVKFFDAHMEEGFQLQTEERFNSNQGDLFMSISRRRC</sequence>
<dbReference type="InterPro" id="IPR036396">
    <property type="entry name" value="Cyt_P450_sf"/>
</dbReference>
<gene>
    <name evidence="7" type="ORF">EDB81DRAFT_763580</name>
</gene>
<evidence type="ECO:0000256" key="3">
    <source>
        <dbReference type="ARBA" id="ARBA00022723"/>
    </source>
</evidence>
<dbReference type="GO" id="GO:0005506">
    <property type="term" value="F:iron ion binding"/>
    <property type="evidence" value="ECO:0007669"/>
    <property type="project" value="InterPro"/>
</dbReference>